<dbReference type="SUPFAM" id="SSF53474">
    <property type="entry name" value="alpha/beta-Hydrolases"/>
    <property type="match status" value="1"/>
</dbReference>
<feature type="transmembrane region" description="Helical" evidence="1">
    <location>
        <begin position="283"/>
        <end position="304"/>
    </location>
</feature>
<reference evidence="3" key="1">
    <citation type="journal article" date="2014" name="Int. J. Syst. Evol. Microbiol.">
        <title>Complete genome sequence of Corynebacterium casei LMG S-19264T (=DSM 44701T), isolated from a smear-ripened cheese.</title>
        <authorList>
            <consortium name="US DOE Joint Genome Institute (JGI-PGF)"/>
            <person name="Walter F."/>
            <person name="Albersmeier A."/>
            <person name="Kalinowski J."/>
            <person name="Ruckert C."/>
        </authorList>
    </citation>
    <scope>NUCLEOTIDE SEQUENCE</scope>
    <source>
        <strain evidence="3">CGMCC 1.12426</strain>
    </source>
</reference>
<keyword evidence="4" id="KW-1185">Reference proteome</keyword>
<accession>A0A916TN06</accession>
<dbReference type="GO" id="GO:0016787">
    <property type="term" value="F:hydrolase activity"/>
    <property type="evidence" value="ECO:0007669"/>
    <property type="project" value="UniProtKB-KW"/>
</dbReference>
<sequence>MLKSTGTGERGTQKGSRARVMVTVAVAGPLIVLVLMCLLQLRQQFDGVQTQTTWIGDTPVTVYRPIGASQMPHEKLPVLVAHGFGGSRQMMEALSSALARAGHPVLAFDFIGHGRHPKPLSPQVTQIEGTTRQLVTQTIDMLAAARTMFGAQDAVALLGHSMATDIVVRAARETGETGPVVAISMYSDAVTQAFPARLLVISGQWEPHLRAIALEKLRLVQPGAAENTTVTSPTAERRAVYAPLTEHVGVLYSPQTLAEAVSWIGGAPAPSTGLAATMPRPGLWILGTLAGLWALFWPVSRLLANDSPAPAAVPARRFIGCALLPALPAGLVLVLPVPAPHDLAIFGPLTAFFAVWGGLQLALLRPSSFTLRRIDIGAACLLLVWSIGVFALAMDAIWAAFVPSGPRLALFGLLTLGTVPFLIADQLLTDRAALWRVWLLRVAPLVTLGAVMSILPTSLGVGFTVLPVLALFYLVYGTMGRWVARRAGPTGPALALGIILAWSIAASTPLFATD</sequence>
<evidence type="ECO:0000313" key="4">
    <source>
        <dbReference type="Proteomes" id="UP000605148"/>
    </source>
</evidence>
<dbReference type="InterPro" id="IPR000073">
    <property type="entry name" value="AB_hydrolase_1"/>
</dbReference>
<protein>
    <submittedName>
        <fullName evidence="3">Alpha/beta hydrolase</fullName>
    </submittedName>
</protein>
<dbReference type="PANTHER" id="PTHR43194">
    <property type="entry name" value="HYDROLASE ALPHA/BETA FOLD FAMILY"/>
    <property type="match status" value="1"/>
</dbReference>
<evidence type="ECO:0000259" key="2">
    <source>
        <dbReference type="Pfam" id="PF00561"/>
    </source>
</evidence>
<feature type="transmembrane region" description="Helical" evidence="1">
    <location>
        <begin position="20"/>
        <end position="41"/>
    </location>
</feature>
<feature type="transmembrane region" description="Helical" evidence="1">
    <location>
        <begin position="408"/>
        <end position="428"/>
    </location>
</feature>
<organism evidence="3 4">
    <name type="scientific">Roseibium aquae</name>
    <dbReference type="NCBI Taxonomy" id="1323746"/>
    <lineage>
        <taxon>Bacteria</taxon>
        <taxon>Pseudomonadati</taxon>
        <taxon>Pseudomonadota</taxon>
        <taxon>Alphaproteobacteria</taxon>
        <taxon>Hyphomicrobiales</taxon>
        <taxon>Stappiaceae</taxon>
        <taxon>Roseibium</taxon>
    </lineage>
</organism>
<keyword evidence="1" id="KW-0812">Transmembrane</keyword>
<feature type="transmembrane region" description="Helical" evidence="1">
    <location>
        <begin position="435"/>
        <end position="455"/>
    </location>
</feature>
<dbReference type="InterPro" id="IPR050228">
    <property type="entry name" value="Carboxylesterase_BioH"/>
</dbReference>
<keyword evidence="1" id="KW-1133">Transmembrane helix</keyword>
<keyword evidence="1" id="KW-0472">Membrane</keyword>
<feature type="transmembrane region" description="Helical" evidence="1">
    <location>
        <begin position="316"/>
        <end position="337"/>
    </location>
</feature>
<name>A0A916TN06_9HYPH</name>
<feature type="transmembrane region" description="Helical" evidence="1">
    <location>
        <begin position="376"/>
        <end position="402"/>
    </location>
</feature>
<proteinExistence type="predicted"/>
<dbReference type="RefSeq" id="WP_208998544.1">
    <property type="nucleotide sequence ID" value="NZ_BMFA01000013.1"/>
</dbReference>
<dbReference type="InterPro" id="IPR029058">
    <property type="entry name" value="AB_hydrolase_fold"/>
</dbReference>
<evidence type="ECO:0000313" key="3">
    <source>
        <dbReference type="EMBL" id="GGB60190.1"/>
    </source>
</evidence>
<feature type="transmembrane region" description="Helical" evidence="1">
    <location>
        <begin position="491"/>
        <end position="512"/>
    </location>
</feature>
<reference evidence="3" key="2">
    <citation type="submission" date="2020-09" db="EMBL/GenBank/DDBJ databases">
        <authorList>
            <person name="Sun Q."/>
            <person name="Zhou Y."/>
        </authorList>
    </citation>
    <scope>NUCLEOTIDE SEQUENCE</scope>
    <source>
        <strain evidence="3">CGMCC 1.12426</strain>
    </source>
</reference>
<dbReference type="EMBL" id="BMFA01000013">
    <property type="protein sequence ID" value="GGB60190.1"/>
    <property type="molecule type" value="Genomic_DNA"/>
</dbReference>
<keyword evidence="3" id="KW-0378">Hydrolase</keyword>
<dbReference type="Pfam" id="PF00561">
    <property type="entry name" value="Abhydrolase_1"/>
    <property type="match status" value="1"/>
</dbReference>
<feature type="transmembrane region" description="Helical" evidence="1">
    <location>
        <begin position="343"/>
        <end position="364"/>
    </location>
</feature>
<evidence type="ECO:0000256" key="1">
    <source>
        <dbReference type="SAM" id="Phobius"/>
    </source>
</evidence>
<feature type="transmembrane region" description="Helical" evidence="1">
    <location>
        <begin position="461"/>
        <end position="479"/>
    </location>
</feature>
<gene>
    <name evidence="3" type="ORF">GCM10011316_35280</name>
</gene>
<dbReference type="Gene3D" id="3.40.50.1820">
    <property type="entry name" value="alpha/beta hydrolase"/>
    <property type="match status" value="1"/>
</dbReference>
<feature type="domain" description="AB hydrolase-1" evidence="2">
    <location>
        <begin position="77"/>
        <end position="172"/>
    </location>
</feature>
<comment type="caution">
    <text evidence="3">The sequence shown here is derived from an EMBL/GenBank/DDBJ whole genome shotgun (WGS) entry which is preliminary data.</text>
</comment>
<dbReference type="PANTHER" id="PTHR43194:SF2">
    <property type="entry name" value="PEROXISOMAL MEMBRANE PROTEIN LPX1"/>
    <property type="match status" value="1"/>
</dbReference>
<dbReference type="Proteomes" id="UP000605148">
    <property type="component" value="Unassembled WGS sequence"/>
</dbReference>
<dbReference type="AlphaFoldDB" id="A0A916TN06"/>